<dbReference type="GO" id="GO:0045879">
    <property type="term" value="P:negative regulation of smoothened signaling pathway"/>
    <property type="evidence" value="ECO:0007669"/>
    <property type="project" value="TreeGrafter"/>
</dbReference>
<evidence type="ECO:0000313" key="10">
    <source>
        <dbReference type="Proteomes" id="UP000887540"/>
    </source>
</evidence>
<feature type="region of interest" description="Disordered" evidence="7">
    <location>
        <begin position="421"/>
        <end position="472"/>
    </location>
</feature>
<accession>A0A914CV17</accession>
<feature type="compositionally biased region" description="Polar residues" evidence="7">
    <location>
        <begin position="429"/>
        <end position="438"/>
    </location>
</feature>
<dbReference type="GO" id="GO:0018996">
    <property type="term" value="P:molting cycle, collagen and cuticulin-based cuticle"/>
    <property type="evidence" value="ECO:0007669"/>
    <property type="project" value="UniProtKB-ARBA"/>
</dbReference>
<dbReference type="PROSITE" id="PS50156">
    <property type="entry name" value="SSD"/>
    <property type="match status" value="1"/>
</dbReference>
<comment type="similarity">
    <text evidence="2">Belongs to the patched family.</text>
</comment>
<dbReference type="AlphaFoldDB" id="A0A914CV17"/>
<keyword evidence="3 8" id="KW-0812">Transmembrane</keyword>
<keyword evidence="4 8" id="KW-1133">Transmembrane helix</keyword>
<keyword evidence="6" id="KW-0325">Glycoprotein</keyword>
<dbReference type="GO" id="GO:0005119">
    <property type="term" value="F:smoothened binding"/>
    <property type="evidence" value="ECO:0007669"/>
    <property type="project" value="TreeGrafter"/>
</dbReference>
<feature type="transmembrane region" description="Helical" evidence="8">
    <location>
        <begin position="702"/>
        <end position="722"/>
    </location>
</feature>
<dbReference type="PANTHER" id="PTHR46022">
    <property type="entry name" value="PROTEIN PATCHED"/>
    <property type="match status" value="1"/>
</dbReference>
<evidence type="ECO:0000256" key="5">
    <source>
        <dbReference type="ARBA" id="ARBA00023136"/>
    </source>
</evidence>
<feature type="region of interest" description="Disordered" evidence="7">
    <location>
        <begin position="154"/>
        <end position="192"/>
    </location>
</feature>
<organism evidence="10 11">
    <name type="scientific">Acrobeloides nanus</name>
    <dbReference type="NCBI Taxonomy" id="290746"/>
    <lineage>
        <taxon>Eukaryota</taxon>
        <taxon>Metazoa</taxon>
        <taxon>Ecdysozoa</taxon>
        <taxon>Nematoda</taxon>
        <taxon>Chromadorea</taxon>
        <taxon>Rhabditida</taxon>
        <taxon>Tylenchina</taxon>
        <taxon>Cephalobomorpha</taxon>
        <taxon>Cephaloboidea</taxon>
        <taxon>Cephalobidae</taxon>
        <taxon>Acrobeloides</taxon>
    </lineage>
</organism>
<dbReference type="GO" id="GO:0008158">
    <property type="term" value="F:hedgehog receptor activity"/>
    <property type="evidence" value="ECO:0007669"/>
    <property type="project" value="TreeGrafter"/>
</dbReference>
<feature type="transmembrane region" description="Helical" evidence="8">
    <location>
        <begin position="743"/>
        <end position="764"/>
    </location>
</feature>
<proteinExistence type="inferred from homology"/>
<dbReference type="WBParaSite" id="ACRNAN_scaffold1463.g25895.t1">
    <property type="protein sequence ID" value="ACRNAN_scaffold1463.g25895.t1"/>
    <property type="gene ID" value="ACRNAN_scaffold1463.g25895"/>
</dbReference>
<evidence type="ECO:0000256" key="2">
    <source>
        <dbReference type="ARBA" id="ARBA00005585"/>
    </source>
</evidence>
<dbReference type="GO" id="GO:0097108">
    <property type="term" value="F:hedgehog family protein binding"/>
    <property type="evidence" value="ECO:0007669"/>
    <property type="project" value="TreeGrafter"/>
</dbReference>
<feature type="transmembrane region" description="Helical" evidence="8">
    <location>
        <begin position="776"/>
        <end position="794"/>
    </location>
</feature>
<protein>
    <submittedName>
        <fullName evidence="11">SSD domain-containing protein</fullName>
    </submittedName>
</protein>
<dbReference type="GO" id="GO:0005886">
    <property type="term" value="C:plasma membrane"/>
    <property type="evidence" value="ECO:0007669"/>
    <property type="project" value="TreeGrafter"/>
</dbReference>
<dbReference type="InterPro" id="IPR000731">
    <property type="entry name" value="SSD"/>
</dbReference>
<dbReference type="SUPFAM" id="SSF82866">
    <property type="entry name" value="Multidrug efflux transporter AcrB transmembrane domain"/>
    <property type="match status" value="1"/>
</dbReference>
<feature type="transmembrane region" description="Helical" evidence="8">
    <location>
        <begin position="658"/>
        <end position="682"/>
    </location>
</feature>
<dbReference type="FunFam" id="1.20.1640.10:FF:000031">
    <property type="entry name" value="PaTChed family"/>
    <property type="match status" value="1"/>
</dbReference>
<comment type="subcellular location">
    <subcellularLocation>
        <location evidence="1">Membrane</location>
        <topology evidence="1">Multi-pass membrane protein</topology>
    </subcellularLocation>
</comment>
<dbReference type="InterPro" id="IPR053958">
    <property type="entry name" value="HMGCR/SNAP/NPC1-like_SSD"/>
</dbReference>
<sequence>MAKVHVAETPPQTEKDVKEKVGPIRRFFDTHLVGNSDSSEFSEKWRENFSHHPSWCDADMSLQQINAGKATGNRIALYARSLFQRLLYKLGEFVQRNPNKVLFIGILAFTICCVGLKNVTIETDLVKLWVSQGGRLEDELSFLSRVKEEYYSGAKSRKHKREASPPPISPVNVTVHKPQPQESSRPEVPRENGLGGGFQVVIQTPEVEGQNVLTKEGLLRHVELMNEISQYTVDMYGENWTLADICFKPPPPNLPKNPLLATVGRLLEKIIPCIWITPIDCFWEGSKPLGPHPALDFGEDIGSLISSLPKGAISWKNLNPTAVIDEVNGFLDLRTIKNFFHRAGIGQAYLDRPCIDPLDHECPETAPNAFKRCQAYKKFDAWNQAMSPEDQIVLEEEKPPIKPASSGASIIEEILGLTKGRRRKREELATTQSTNSTKPTKDDDYYNYSDDSEYQDKGGSKPGRKKEDQNDINCKKYGRSFLSWMDKNPDKWEKFLAPELMPVYPNYGKTMTGGCLGFGRKIMKWPEDLIIGGVQRNQSGSVKSAEAFQSVFLVSGAQDVYQRFKDATTDTKPNFDARRWSAGRASEIIQAWQRNFTIKIYNHRFNHPEKKIRTVHPLASTSIQDMLTEFSQFNYTIIVAGYVIMIIYAAYTQMNWDGYWFAVESTSCLAIVGVILVTFSSIAGLGLSTLIGVHFNAATTQIVPFLTLGLGIDDMFLILHNYNLVIQYVKRKEMAVLLKETGMSITITSVNIILAFITGTILPIPALRSFCAQTAILLFFNMICTMVLFPGFIAKDLERRKA</sequence>
<name>A0A914CV17_9BILA</name>
<keyword evidence="10" id="KW-1185">Reference proteome</keyword>
<evidence type="ECO:0000256" key="1">
    <source>
        <dbReference type="ARBA" id="ARBA00004141"/>
    </source>
</evidence>
<reference evidence="11" key="1">
    <citation type="submission" date="2022-11" db="UniProtKB">
        <authorList>
            <consortium name="WormBaseParasite"/>
        </authorList>
    </citation>
    <scope>IDENTIFICATION</scope>
</reference>
<feature type="domain" description="SSD" evidence="9">
    <location>
        <begin position="634"/>
        <end position="795"/>
    </location>
</feature>
<evidence type="ECO:0000256" key="6">
    <source>
        <dbReference type="ARBA" id="ARBA00023180"/>
    </source>
</evidence>
<feature type="compositionally biased region" description="Basic and acidic residues" evidence="7">
    <location>
        <begin position="454"/>
        <end position="469"/>
    </location>
</feature>
<evidence type="ECO:0000313" key="11">
    <source>
        <dbReference type="WBParaSite" id="ACRNAN_scaffold1463.g25895.t1"/>
    </source>
</evidence>
<evidence type="ECO:0000256" key="4">
    <source>
        <dbReference type="ARBA" id="ARBA00022989"/>
    </source>
</evidence>
<dbReference type="Gene3D" id="1.20.1640.10">
    <property type="entry name" value="Multidrug efflux transporter AcrB transmembrane domain"/>
    <property type="match status" value="1"/>
</dbReference>
<evidence type="ECO:0000259" key="9">
    <source>
        <dbReference type="PROSITE" id="PS50156"/>
    </source>
</evidence>
<keyword evidence="5 8" id="KW-0472">Membrane</keyword>
<dbReference type="Pfam" id="PF12349">
    <property type="entry name" value="Sterol-sensing"/>
    <property type="match status" value="1"/>
</dbReference>
<evidence type="ECO:0000256" key="7">
    <source>
        <dbReference type="SAM" id="MobiDB-lite"/>
    </source>
</evidence>
<evidence type="ECO:0000256" key="8">
    <source>
        <dbReference type="SAM" id="Phobius"/>
    </source>
</evidence>
<feature type="transmembrane region" description="Helical" evidence="8">
    <location>
        <begin position="633"/>
        <end position="651"/>
    </location>
</feature>
<evidence type="ECO:0000256" key="3">
    <source>
        <dbReference type="ARBA" id="ARBA00022692"/>
    </source>
</evidence>
<dbReference type="PANTHER" id="PTHR46022:SF6">
    <property type="entry name" value="PROTEIN PATCHED HOMOLOG 3"/>
    <property type="match status" value="1"/>
</dbReference>
<dbReference type="Proteomes" id="UP000887540">
    <property type="component" value="Unplaced"/>
</dbReference>